<dbReference type="SUPFAM" id="SSF54786">
    <property type="entry name" value="YcfA/nrd intein domain"/>
    <property type="match status" value="1"/>
</dbReference>
<protein>
    <submittedName>
        <fullName evidence="8">Addiction module toxin, HicA family</fullName>
    </submittedName>
</protein>
<keyword evidence="3" id="KW-0540">Nuclease</keyword>
<evidence type="ECO:0000313" key="8">
    <source>
        <dbReference type="EMBL" id="PIR96526.1"/>
    </source>
</evidence>
<keyword evidence="4" id="KW-0255">Endonuclease</keyword>
<dbReference type="GO" id="GO:0004519">
    <property type="term" value="F:endonuclease activity"/>
    <property type="evidence" value="ECO:0007669"/>
    <property type="project" value="UniProtKB-KW"/>
</dbReference>
<dbReference type="Pfam" id="PF07927">
    <property type="entry name" value="HicA_toxin"/>
    <property type="match status" value="1"/>
</dbReference>
<sequence>MCRKRSNSDFAKKLWFLFVSQKGSHVKLRKIFSGKITTVIVPNHKELAQGTLRNILRQAQIEIKEFLNLTA</sequence>
<dbReference type="InterPro" id="IPR038570">
    <property type="entry name" value="HicA_sf"/>
</dbReference>
<evidence type="ECO:0000256" key="1">
    <source>
        <dbReference type="ARBA" id="ARBA00006620"/>
    </source>
</evidence>
<dbReference type="Gene3D" id="3.30.920.30">
    <property type="entry name" value="Hypothetical protein"/>
    <property type="match status" value="1"/>
</dbReference>
<dbReference type="EMBL" id="PFAK01000009">
    <property type="protein sequence ID" value="PIR96526.1"/>
    <property type="molecule type" value="Genomic_DNA"/>
</dbReference>
<evidence type="ECO:0000256" key="5">
    <source>
        <dbReference type="ARBA" id="ARBA00022801"/>
    </source>
</evidence>
<evidence type="ECO:0000256" key="6">
    <source>
        <dbReference type="ARBA" id="ARBA00022884"/>
    </source>
</evidence>
<dbReference type="InterPro" id="IPR012933">
    <property type="entry name" value="HicA_mRNA_interferase"/>
</dbReference>
<dbReference type="GO" id="GO:0003729">
    <property type="term" value="F:mRNA binding"/>
    <property type="evidence" value="ECO:0007669"/>
    <property type="project" value="InterPro"/>
</dbReference>
<dbReference type="GO" id="GO:0016787">
    <property type="term" value="F:hydrolase activity"/>
    <property type="evidence" value="ECO:0007669"/>
    <property type="project" value="UniProtKB-KW"/>
</dbReference>
<evidence type="ECO:0000256" key="7">
    <source>
        <dbReference type="ARBA" id="ARBA00023016"/>
    </source>
</evidence>
<proteinExistence type="inferred from homology"/>
<evidence type="ECO:0000256" key="3">
    <source>
        <dbReference type="ARBA" id="ARBA00022722"/>
    </source>
</evidence>
<evidence type="ECO:0000256" key="2">
    <source>
        <dbReference type="ARBA" id="ARBA00022649"/>
    </source>
</evidence>
<keyword evidence="5" id="KW-0378">Hydrolase</keyword>
<keyword evidence="7" id="KW-0346">Stress response</keyword>
<accession>A0A2H0VBS2</accession>
<reference evidence="9" key="1">
    <citation type="submission" date="2017-09" db="EMBL/GenBank/DDBJ databases">
        <title>Depth-based differentiation of microbial function through sediment-hosted aquifers and enrichment of novel symbionts in the deep terrestrial subsurface.</title>
        <authorList>
            <person name="Probst A.J."/>
            <person name="Ladd B."/>
            <person name="Jarett J.K."/>
            <person name="Geller-Mcgrath D.E."/>
            <person name="Sieber C.M.K."/>
            <person name="Emerson J.B."/>
            <person name="Anantharaman K."/>
            <person name="Thomas B.C."/>
            <person name="Malmstrom R."/>
            <person name="Stieglmeier M."/>
            <person name="Klingl A."/>
            <person name="Woyke T."/>
            <person name="Ryan C.M."/>
            <person name="Banfield J.F."/>
        </authorList>
    </citation>
    <scope>NUCLEOTIDE SEQUENCE [LARGE SCALE GENOMIC DNA]</scope>
</reference>
<gene>
    <name evidence="8" type="ORF">COT92_00660</name>
</gene>
<dbReference type="Proteomes" id="UP000230922">
    <property type="component" value="Unassembled WGS sequence"/>
</dbReference>
<keyword evidence="6" id="KW-0694">RNA-binding</keyword>
<organism evidence="8 9">
    <name type="scientific">Candidatus Doudnabacteria bacterium CG10_big_fil_rev_8_21_14_0_10_42_18</name>
    <dbReference type="NCBI Taxonomy" id="1974552"/>
    <lineage>
        <taxon>Bacteria</taxon>
        <taxon>Candidatus Doudnaibacteriota</taxon>
    </lineage>
</organism>
<dbReference type="AlphaFoldDB" id="A0A2H0VBS2"/>
<keyword evidence="2" id="KW-1277">Toxin-antitoxin system</keyword>
<evidence type="ECO:0000256" key="4">
    <source>
        <dbReference type="ARBA" id="ARBA00022759"/>
    </source>
</evidence>
<name>A0A2H0VBS2_9BACT</name>
<comment type="similarity">
    <text evidence="1">Belongs to the HicA mRNA interferase family.</text>
</comment>
<comment type="caution">
    <text evidence="8">The sequence shown here is derived from an EMBL/GenBank/DDBJ whole genome shotgun (WGS) entry which is preliminary data.</text>
</comment>
<evidence type="ECO:0000313" key="9">
    <source>
        <dbReference type="Proteomes" id="UP000230922"/>
    </source>
</evidence>